<dbReference type="Pfam" id="PF00169">
    <property type="entry name" value="PH"/>
    <property type="match status" value="1"/>
</dbReference>
<dbReference type="PROSITE" id="PS50002">
    <property type="entry name" value="SH3"/>
    <property type="match status" value="1"/>
</dbReference>
<evidence type="ECO:0008006" key="8">
    <source>
        <dbReference type="Google" id="ProtNLM"/>
    </source>
</evidence>
<feature type="domain" description="PH" evidence="5">
    <location>
        <begin position="436"/>
        <end position="528"/>
    </location>
</feature>
<sequence length="528" mass="54151">MSAVRTATALYDFEGGEPDELPFSAGAIITLRDTSNAEWWEGELDGWVGLFPVQFVRENPAGGSRGGRGGVGRAGGRNFTPAAPVGGSGGSSGGGAIADCGWCGAKPKSAKAKFCHSCGKKYTDKPPASTATGGGGGGGGRNPRFNRMSKVFTTGPVLELDEPVFKVAGSWRPNMAARAATGAPVPSKNAAPSQPRGAPPRATTVAAPPTPAAASPSQSWNRSSGASGRSSSLHSGGPPGRGPPGRGPPGRGGFNPRDRPMPSPASMAPPPPPLAKAPPPPPLAKAPPPPPVAKGAAAAAGGKGPAAAAGGKGPASDAAAQWSAAPAWQQAVTPSKRDTINVDALISNLASAGIDLSNLSDSDDDVPPPVAPRSTSSVSGGVGTVGGVTIAGNELNSGLTVPERMKKKAERAGIELFLFGPDYGFFPENKDPTVTDTSVYGLALLKPAKKTKWKELWFAIYDNFLICCKKRKDWSPKHAWPLASIVFTRISHLDLAFALEINAGGSTYHFACNSQQTLDTWVEWMVPY</sequence>
<evidence type="ECO:0000313" key="7">
    <source>
        <dbReference type="Proteomes" id="UP000054408"/>
    </source>
</evidence>
<keyword evidence="1 2" id="KW-0728">SH3 domain</keyword>
<feature type="compositionally biased region" description="Low complexity" evidence="3">
    <location>
        <begin position="195"/>
        <end position="236"/>
    </location>
</feature>
<dbReference type="SMART" id="SM00233">
    <property type="entry name" value="PH"/>
    <property type="match status" value="1"/>
</dbReference>
<evidence type="ECO:0000259" key="4">
    <source>
        <dbReference type="PROSITE" id="PS50002"/>
    </source>
</evidence>
<evidence type="ECO:0000256" key="2">
    <source>
        <dbReference type="PROSITE-ProRule" id="PRU00192"/>
    </source>
</evidence>
<dbReference type="InterPro" id="IPR001452">
    <property type="entry name" value="SH3_domain"/>
</dbReference>
<feature type="compositionally biased region" description="Gly residues" evidence="3">
    <location>
        <begin position="132"/>
        <end position="141"/>
    </location>
</feature>
<dbReference type="GeneID" id="25563532"/>
<dbReference type="SUPFAM" id="SSF50729">
    <property type="entry name" value="PH domain-like"/>
    <property type="match status" value="1"/>
</dbReference>
<dbReference type="Gene3D" id="2.30.30.40">
    <property type="entry name" value="SH3 Domains"/>
    <property type="match status" value="1"/>
</dbReference>
<gene>
    <name evidence="6" type="ORF">AMSG_03966</name>
</gene>
<evidence type="ECO:0000256" key="3">
    <source>
        <dbReference type="SAM" id="MobiDB-lite"/>
    </source>
</evidence>
<dbReference type="PANTHER" id="PTHR45929:SF3">
    <property type="entry name" value="JAK PATHWAY SIGNAL TRANSDUCTION ADAPTOR MOLECULE"/>
    <property type="match status" value="1"/>
</dbReference>
<dbReference type="SMART" id="SM00326">
    <property type="entry name" value="SH3"/>
    <property type="match status" value="1"/>
</dbReference>
<dbReference type="Gene3D" id="2.30.29.30">
    <property type="entry name" value="Pleckstrin-homology domain (PH domain)/Phosphotyrosine-binding domain (PTB)"/>
    <property type="match status" value="1"/>
</dbReference>
<feature type="region of interest" description="Disordered" evidence="3">
    <location>
        <begin position="357"/>
        <end position="379"/>
    </location>
</feature>
<evidence type="ECO:0000259" key="5">
    <source>
        <dbReference type="PROSITE" id="PS50003"/>
    </source>
</evidence>
<dbReference type="SUPFAM" id="SSF50044">
    <property type="entry name" value="SH3-domain"/>
    <property type="match status" value="1"/>
</dbReference>
<feature type="region of interest" description="Disordered" evidence="3">
    <location>
        <begin position="123"/>
        <end position="147"/>
    </location>
</feature>
<dbReference type="Proteomes" id="UP000054408">
    <property type="component" value="Unassembled WGS sequence"/>
</dbReference>
<evidence type="ECO:0000256" key="1">
    <source>
        <dbReference type="ARBA" id="ARBA00022443"/>
    </source>
</evidence>
<dbReference type="PRINTS" id="PR00452">
    <property type="entry name" value="SH3DOMAIN"/>
</dbReference>
<dbReference type="OrthoDB" id="10255964at2759"/>
<dbReference type="RefSeq" id="XP_013759217.1">
    <property type="nucleotide sequence ID" value="XM_013903763.1"/>
</dbReference>
<dbReference type="AlphaFoldDB" id="A0A0L0D5V7"/>
<dbReference type="GO" id="GO:0033565">
    <property type="term" value="C:ESCRT-0 complex"/>
    <property type="evidence" value="ECO:0007669"/>
    <property type="project" value="TreeGrafter"/>
</dbReference>
<accession>A0A0L0D5V7</accession>
<dbReference type="CDD" id="cd00821">
    <property type="entry name" value="PH"/>
    <property type="match status" value="1"/>
</dbReference>
<feature type="compositionally biased region" description="Low complexity" evidence="3">
    <location>
        <begin position="293"/>
        <end position="322"/>
    </location>
</feature>
<keyword evidence="7" id="KW-1185">Reference proteome</keyword>
<feature type="compositionally biased region" description="Gly residues" evidence="3">
    <location>
        <begin position="63"/>
        <end position="75"/>
    </location>
</feature>
<dbReference type="PROSITE" id="PS50003">
    <property type="entry name" value="PH_DOMAIN"/>
    <property type="match status" value="1"/>
</dbReference>
<dbReference type="OMA" id="HAWPLAS"/>
<dbReference type="InterPro" id="IPR036028">
    <property type="entry name" value="SH3-like_dom_sf"/>
</dbReference>
<name>A0A0L0D5V7_THETB</name>
<dbReference type="PANTHER" id="PTHR45929">
    <property type="entry name" value="JAK PATHWAY SIGNAL TRANSDUCTION ADAPTOR MOLECULE"/>
    <property type="match status" value="1"/>
</dbReference>
<evidence type="ECO:0000313" key="6">
    <source>
        <dbReference type="EMBL" id="KNC47739.1"/>
    </source>
</evidence>
<feature type="domain" description="SH3" evidence="4">
    <location>
        <begin position="2"/>
        <end position="61"/>
    </location>
</feature>
<reference evidence="6 7" key="1">
    <citation type="submission" date="2010-05" db="EMBL/GenBank/DDBJ databases">
        <title>The Genome Sequence of Thecamonas trahens ATCC 50062.</title>
        <authorList>
            <consortium name="The Broad Institute Genome Sequencing Platform"/>
            <person name="Russ C."/>
            <person name="Cuomo C."/>
            <person name="Shea T."/>
            <person name="Young S.K."/>
            <person name="Zeng Q."/>
            <person name="Koehrsen M."/>
            <person name="Haas B."/>
            <person name="Borodovsky M."/>
            <person name="Guigo R."/>
            <person name="Alvarado L."/>
            <person name="Berlin A."/>
            <person name="Bochicchio J."/>
            <person name="Borenstein D."/>
            <person name="Chapman S."/>
            <person name="Chen Z."/>
            <person name="Freedman E."/>
            <person name="Gellesch M."/>
            <person name="Goldberg J."/>
            <person name="Griggs A."/>
            <person name="Gujja S."/>
            <person name="Heilman E."/>
            <person name="Heiman D."/>
            <person name="Hepburn T."/>
            <person name="Howarth C."/>
            <person name="Jen D."/>
            <person name="Larson L."/>
            <person name="Mehta T."/>
            <person name="Park D."/>
            <person name="Pearson M."/>
            <person name="Roberts A."/>
            <person name="Saif S."/>
            <person name="Shenoy N."/>
            <person name="Sisk P."/>
            <person name="Stolte C."/>
            <person name="Sykes S."/>
            <person name="Thomson T."/>
            <person name="Walk T."/>
            <person name="White J."/>
            <person name="Yandava C."/>
            <person name="Burger G."/>
            <person name="Gray M.W."/>
            <person name="Holland P.W.H."/>
            <person name="King N."/>
            <person name="Lang F.B.F."/>
            <person name="Roger A.J."/>
            <person name="Ruiz-Trillo I."/>
            <person name="Lander E."/>
            <person name="Nusbaum C."/>
        </authorList>
    </citation>
    <scope>NUCLEOTIDE SEQUENCE [LARGE SCALE GENOMIC DNA]</scope>
    <source>
        <strain evidence="6 7">ATCC 50062</strain>
    </source>
</reference>
<feature type="compositionally biased region" description="Pro residues" evidence="3">
    <location>
        <begin position="261"/>
        <end position="292"/>
    </location>
</feature>
<dbReference type="Pfam" id="PF14604">
    <property type="entry name" value="SH3_9"/>
    <property type="match status" value="1"/>
</dbReference>
<dbReference type="STRING" id="461836.A0A0L0D5V7"/>
<feature type="region of interest" description="Disordered" evidence="3">
    <location>
        <begin position="178"/>
        <end position="322"/>
    </location>
</feature>
<dbReference type="InterPro" id="IPR050670">
    <property type="entry name" value="STAM"/>
</dbReference>
<protein>
    <recommendedName>
        <fullName evidence="8">SH3 domain-containing protein</fullName>
    </recommendedName>
</protein>
<dbReference type="GO" id="GO:0043328">
    <property type="term" value="P:protein transport to vacuole involved in ubiquitin-dependent protein catabolic process via the multivesicular body sorting pathway"/>
    <property type="evidence" value="ECO:0007669"/>
    <property type="project" value="TreeGrafter"/>
</dbReference>
<feature type="region of interest" description="Disordered" evidence="3">
    <location>
        <begin position="60"/>
        <end position="91"/>
    </location>
</feature>
<organism evidence="6 7">
    <name type="scientific">Thecamonas trahens ATCC 50062</name>
    <dbReference type="NCBI Taxonomy" id="461836"/>
    <lineage>
        <taxon>Eukaryota</taxon>
        <taxon>Apusozoa</taxon>
        <taxon>Apusomonadida</taxon>
        <taxon>Apusomonadidae</taxon>
        <taxon>Thecamonas</taxon>
    </lineage>
</organism>
<dbReference type="PRINTS" id="PR00499">
    <property type="entry name" value="P67PHOX"/>
</dbReference>
<dbReference type="eggNOG" id="KOG2199">
    <property type="taxonomic scope" value="Eukaryota"/>
</dbReference>
<dbReference type="InterPro" id="IPR011993">
    <property type="entry name" value="PH-like_dom_sf"/>
</dbReference>
<dbReference type="InterPro" id="IPR001849">
    <property type="entry name" value="PH_domain"/>
</dbReference>
<dbReference type="EMBL" id="GL349448">
    <property type="protein sequence ID" value="KNC47739.1"/>
    <property type="molecule type" value="Genomic_DNA"/>
</dbReference>
<proteinExistence type="predicted"/>